<dbReference type="InterPro" id="IPR044831">
    <property type="entry name" value="Ccp1-like"/>
</dbReference>
<reference evidence="7 8" key="1">
    <citation type="journal article" date="2012" name="BMC Genomics">
        <title>Tools to kill: Genome of one of the most destructive plant pathogenic fungi Macrophomina phaseolina.</title>
        <authorList>
            <person name="Islam M.S."/>
            <person name="Haque M.S."/>
            <person name="Islam M.M."/>
            <person name="Emdad E.M."/>
            <person name="Halim A."/>
            <person name="Hossen Q.M.M."/>
            <person name="Hossain M.Z."/>
            <person name="Ahmed B."/>
            <person name="Rahim S."/>
            <person name="Rahman M.S."/>
            <person name="Alam M.M."/>
            <person name="Hou S."/>
            <person name="Wan X."/>
            <person name="Saito J.A."/>
            <person name="Alam M."/>
        </authorList>
    </citation>
    <scope>NUCLEOTIDE SEQUENCE [LARGE SCALE GENOMIC DNA]</scope>
    <source>
        <strain evidence="7 8">MS6</strain>
    </source>
</reference>
<dbReference type="EC" id="1.11.1.-" evidence="5"/>
<dbReference type="GO" id="GO:0000302">
    <property type="term" value="P:response to reactive oxygen species"/>
    <property type="evidence" value="ECO:0007669"/>
    <property type="project" value="TreeGrafter"/>
</dbReference>
<feature type="signal peptide" evidence="5">
    <location>
        <begin position="1"/>
        <end position="22"/>
    </location>
</feature>
<dbReference type="InterPro" id="IPR010255">
    <property type="entry name" value="Haem_peroxidase_sf"/>
</dbReference>
<keyword evidence="3 5" id="KW-0560">Oxidoreductase</keyword>
<dbReference type="GO" id="GO:0046872">
    <property type="term" value="F:metal ion binding"/>
    <property type="evidence" value="ECO:0007669"/>
    <property type="project" value="UniProtKB-UniRule"/>
</dbReference>
<keyword evidence="2" id="KW-0349">Heme</keyword>
<feature type="chain" id="PRO_5006992516" description="Peroxidase" evidence="5">
    <location>
        <begin position="23"/>
        <end position="532"/>
    </location>
</feature>
<dbReference type="GO" id="GO:0004601">
    <property type="term" value="F:peroxidase activity"/>
    <property type="evidence" value="ECO:0007669"/>
    <property type="project" value="UniProtKB-KW"/>
</dbReference>
<dbReference type="Gene3D" id="1.10.420.10">
    <property type="entry name" value="Peroxidase, domain 2"/>
    <property type="match status" value="1"/>
</dbReference>
<evidence type="ECO:0000256" key="3">
    <source>
        <dbReference type="ARBA" id="ARBA00023002"/>
    </source>
</evidence>
<keyword evidence="2" id="KW-0479">Metal-binding</keyword>
<proteinExistence type="inferred from homology"/>
<keyword evidence="5" id="KW-0732">Signal</keyword>
<dbReference type="VEuPathDB" id="FungiDB:MPH_04101"/>
<evidence type="ECO:0000256" key="5">
    <source>
        <dbReference type="RuleBase" id="RU363051"/>
    </source>
</evidence>
<dbReference type="InterPro" id="IPR002016">
    <property type="entry name" value="Haem_peroxidase"/>
</dbReference>
<dbReference type="OrthoDB" id="5985073at2759"/>
<organism evidence="7 8">
    <name type="scientific">Macrophomina phaseolina (strain MS6)</name>
    <name type="common">Charcoal rot fungus</name>
    <dbReference type="NCBI Taxonomy" id="1126212"/>
    <lineage>
        <taxon>Eukaryota</taxon>
        <taxon>Fungi</taxon>
        <taxon>Dikarya</taxon>
        <taxon>Ascomycota</taxon>
        <taxon>Pezizomycotina</taxon>
        <taxon>Dothideomycetes</taxon>
        <taxon>Dothideomycetes incertae sedis</taxon>
        <taxon>Botryosphaeriales</taxon>
        <taxon>Botryosphaeriaceae</taxon>
        <taxon>Macrophomina</taxon>
    </lineage>
</organism>
<dbReference type="PeroxiBase" id="11627">
    <property type="entry name" value="MphAPx-CcP"/>
</dbReference>
<dbReference type="PANTHER" id="PTHR31356">
    <property type="entry name" value="THYLAKOID LUMENAL 29 KDA PROTEIN, CHLOROPLASTIC-RELATED"/>
    <property type="match status" value="1"/>
</dbReference>
<dbReference type="Pfam" id="PF00141">
    <property type="entry name" value="peroxidase"/>
    <property type="match status" value="1"/>
</dbReference>
<feature type="domain" description="Plant heme peroxidase family profile" evidence="6">
    <location>
        <begin position="70"/>
        <end position="298"/>
    </location>
</feature>
<evidence type="ECO:0000313" key="8">
    <source>
        <dbReference type="Proteomes" id="UP000007129"/>
    </source>
</evidence>
<dbReference type="SUPFAM" id="SSF48113">
    <property type="entry name" value="Heme-dependent peroxidases"/>
    <property type="match status" value="1"/>
</dbReference>
<keyword evidence="1 5" id="KW-0575">Peroxidase</keyword>
<comment type="caution">
    <text evidence="7">The sequence shown here is derived from an EMBL/GenBank/DDBJ whole genome shotgun (WGS) entry which is preliminary data.</text>
</comment>
<name>K2RV19_MACPH</name>
<accession>K2RV19</accession>
<protein>
    <recommendedName>
        <fullName evidence="5">Peroxidase</fullName>
        <ecNumber evidence="5">1.11.1.-</ecNumber>
    </recommendedName>
</protein>
<evidence type="ECO:0000259" key="6">
    <source>
        <dbReference type="PROSITE" id="PS50873"/>
    </source>
</evidence>
<dbReference type="AlphaFoldDB" id="K2RV19"/>
<dbReference type="GO" id="GO:0020037">
    <property type="term" value="F:heme binding"/>
    <property type="evidence" value="ECO:0007669"/>
    <property type="project" value="UniProtKB-UniRule"/>
</dbReference>
<dbReference type="Gene3D" id="1.10.520.10">
    <property type="match status" value="1"/>
</dbReference>
<dbReference type="EMBL" id="AHHD01000183">
    <property type="protein sequence ID" value="EKG18628.1"/>
    <property type="molecule type" value="Genomic_DNA"/>
</dbReference>
<evidence type="ECO:0000256" key="4">
    <source>
        <dbReference type="RuleBase" id="RU004241"/>
    </source>
</evidence>
<dbReference type="Proteomes" id="UP000007129">
    <property type="component" value="Unassembled WGS sequence"/>
</dbReference>
<dbReference type="InParanoid" id="K2RV19"/>
<dbReference type="PANTHER" id="PTHR31356:SF53">
    <property type="entry name" value="HEME PEROXIDASE"/>
    <property type="match status" value="1"/>
</dbReference>
<keyword evidence="2" id="KW-0408">Iron</keyword>
<dbReference type="GO" id="GO:0034599">
    <property type="term" value="P:cellular response to oxidative stress"/>
    <property type="evidence" value="ECO:0007669"/>
    <property type="project" value="InterPro"/>
</dbReference>
<evidence type="ECO:0000313" key="7">
    <source>
        <dbReference type="EMBL" id="EKG18628.1"/>
    </source>
</evidence>
<evidence type="ECO:0000256" key="2">
    <source>
        <dbReference type="ARBA" id="ARBA00022617"/>
    </source>
</evidence>
<sequence length="532" mass="57172">MRFLGGFYLLLAATRHTPTARAALHYPNALISRMEHLLVDTDGSFRSGFKDAINPCTNYISGAQTLGRQTSAQWLRVAFHDFVTAHVDEGTGGIDASIGFETLRAEDSGSAFNDSFAFFAPFVDAQTSMADLVALSVVTSLGHCGGLHVPYRAGRIDATGGGPFGVPEPETSLEETLEEFANAGFNAEDAIGLTACGHSLGRVHHGGFPNVVPESAIAPNNTAGGVNLDSTRDKFDISIVKEYLGNYGQRGGPLVTSDNVTVRSDLRLYESDQNRTMQALGQSKEYFFSTCGNLFERMINTVPREVTLSDVIHPMTVQPVNFTFDIINDQALRLSGVVRYLPSDNAAPSTLEVSLADKAGKTMASITARVIEEKGNSFWGATAYYPVVFDINLAGIASRNNLPGKLQVRTASPQTFELQPELFFIPSRSSPGTGISVGAAIGAAARSRNSTLSVESVEAVVSVPVSQTGTLAPKVEKHELNLERDQDIGLYSIFKGNLSDDLAFNLQTTVDITATFSDGTVWQDSYNRFAVP</sequence>
<comment type="similarity">
    <text evidence="4">Belongs to the peroxidase family.</text>
</comment>
<dbReference type="GO" id="GO:0042744">
    <property type="term" value="P:hydrogen peroxide catabolic process"/>
    <property type="evidence" value="ECO:0007669"/>
    <property type="project" value="TreeGrafter"/>
</dbReference>
<dbReference type="eggNOG" id="ENOG502QUVG">
    <property type="taxonomic scope" value="Eukaryota"/>
</dbReference>
<dbReference type="PROSITE" id="PS50873">
    <property type="entry name" value="PEROXIDASE_4"/>
    <property type="match status" value="1"/>
</dbReference>
<dbReference type="ChEMBL" id="CHEMBL2366444"/>
<dbReference type="STRING" id="1126212.K2RV19"/>
<dbReference type="HOGENOM" id="CLU_004824_4_0_1"/>
<gene>
    <name evidence="7" type="ORF">MPH_04101</name>
</gene>
<evidence type="ECO:0000256" key="1">
    <source>
        <dbReference type="ARBA" id="ARBA00022559"/>
    </source>
</evidence>